<evidence type="ECO:0000313" key="5">
    <source>
        <dbReference type="Proteomes" id="UP000676386"/>
    </source>
</evidence>
<dbReference type="SUPFAM" id="SSF53474">
    <property type="entry name" value="alpha/beta-Hydrolases"/>
    <property type="match status" value="1"/>
</dbReference>
<evidence type="ECO:0000259" key="3">
    <source>
        <dbReference type="Pfam" id="PF20434"/>
    </source>
</evidence>
<feature type="domain" description="BD-FAE-like" evidence="3">
    <location>
        <begin position="65"/>
        <end position="168"/>
    </location>
</feature>
<organism evidence="4 5">
    <name type="scientific">Chitinophaga hostae</name>
    <dbReference type="NCBI Taxonomy" id="2831022"/>
    <lineage>
        <taxon>Bacteria</taxon>
        <taxon>Pseudomonadati</taxon>
        <taxon>Bacteroidota</taxon>
        <taxon>Chitinophagia</taxon>
        <taxon>Chitinophagales</taxon>
        <taxon>Chitinophagaceae</taxon>
        <taxon>Chitinophaga</taxon>
    </lineage>
</organism>
<dbReference type="Proteomes" id="UP000676386">
    <property type="component" value="Unassembled WGS sequence"/>
</dbReference>
<keyword evidence="1 4" id="KW-0378">Hydrolase</keyword>
<protein>
    <submittedName>
        <fullName evidence="4">Alpha/beta hydrolase</fullName>
    </submittedName>
</protein>
<proteinExistence type="predicted"/>
<feature type="chain" id="PRO_5045639189" evidence="2">
    <location>
        <begin position="20"/>
        <end position="283"/>
    </location>
</feature>
<reference evidence="4 5" key="1">
    <citation type="submission" date="2021-04" db="EMBL/GenBank/DDBJ databases">
        <title>Chitinophaga sp. nov., isolated from the rhizosphere soil.</title>
        <authorList>
            <person name="He S."/>
        </authorList>
    </citation>
    <scope>NUCLEOTIDE SEQUENCE [LARGE SCALE GENOMIC DNA]</scope>
    <source>
        <strain evidence="4 5">2R12</strain>
    </source>
</reference>
<keyword evidence="5" id="KW-1185">Reference proteome</keyword>
<dbReference type="PANTHER" id="PTHR48081">
    <property type="entry name" value="AB HYDROLASE SUPERFAMILY PROTEIN C4A8.06C"/>
    <property type="match status" value="1"/>
</dbReference>
<evidence type="ECO:0000256" key="1">
    <source>
        <dbReference type="ARBA" id="ARBA00022801"/>
    </source>
</evidence>
<gene>
    <name evidence="4" type="ORF">KE626_19735</name>
</gene>
<dbReference type="InterPro" id="IPR049492">
    <property type="entry name" value="BD-FAE-like_dom"/>
</dbReference>
<dbReference type="GO" id="GO:0016787">
    <property type="term" value="F:hydrolase activity"/>
    <property type="evidence" value="ECO:0007669"/>
    <property type="project" value="UniProtKB-KW"/>
</dbReference>
<dbReference type="InterPro" id="IPR029058">
    <property type="entry name" value="AB_hydrolase_fold"/>
</dbReference>
<dbReference type="InterPro" id="IPR050300">
    <property type="entry name" value="GDXG_lipolytic_enzyme"/>
</dbReference>
<accession>A0ABS5J2W1</accession>
<sequence>MKQYAILLMMLGLTTAISAQQQTIHLWPGNVPGETTAKQAAQVTADGSNNVKRLTDVTDPILEVFPAAAGNNNGNAVIICPGGGYNILAINLEGYEIAAWLNKLGYTAFVLQYRVPKKEAGALQDAQRAIRIVRSRAAEWGIQPGNIGMMGFSAGGSLTARASTLYNVNAYTPVDRADSLSARPAFGVLIYPAYLDKGENRSLTPELKPDAQTPSMFLFATSDDFYGNSALVIAGALRDAKALVELHFYAKGGHGYGLRTGNPAAEVWPPLLEKWLKATTGKL</sequence>
<dbReference type="RefSeq" id="WP_211974661.1">
    <property type="nucleotide sequence ID" value="NZ_CBFHAM010000117.1"/>
</dbReference>
<comment type="caution">
    <text evidence="4">The sequence shown here is derived from an EMBL/GenBank/DDBJ whole genome shotgun (WGS) entry which is preliminary data.</text>
</comment>
<evidence type="ECO:0000313" key="4">
    <source>
        <dbReference type="EMBL" id="MBS0029566.1"/>
    </source>
</evidence>
<dbReference type="Pfam" id="PF20434">
    <property type="entry name" value="BD-FAE"/>
    <property type="match status" value="1"/>
</dbReference>
<feature type="signal peptide" evidence="2">
    <location>
        <begin position="1"/>
        <end position="19"/>
    </location>
</feature>
<dbReference type="Gene3D" id="3.40.50.1820">
    <property type="entry name" value="alpha/beta hydrolase"/>
    <property type="match status" value="1"/>
</dbReference>
<name>A0ABS5J2W1_9BACT</name>
<keyword evidence="2" id="KW-0732">Signal</keyword>
<evidence type="ECO:0000256" key="2">
    <source>
        <dbReference type="SAM" id="SignalP"/>
    </source>
</evidence>
<dbReference type="PANTHER" id="PTHR48081:SF6">
    <property type="entry name" value="PEPTIDASE S9 PROLYL OLIGOPEPTIDASE CATALYTIC DOMAIN-CONTAINING PROTEIN"/>
    <property type="match status" value="1"/>
</dbReference>
<dbReference type="EMBL" id="JAGTXB010000010">
    <property type="protein sequence ID" value="MBS0029566.1"/>
    <property type="molecule type" value="Genomic_DNA"/>
</dbReference>